<dbReference type="PANTHER" id="PTHR35039:SF3">
    <property type="entry name" value="3-KETO-L-GULONATE-6-PHOSPHATE DECARBOXYLASE SGBH-RELATED"/>
    <property type="match status" value="1"/>
</dbReference>
<dbReference type="FunFam" id="3.20.20.70:FF:000022">
    <property type="entry name" value="3-keto-L-gulonate-6-phosphate decarboxylase UlaD"/>
    <property type="match status" value="1"/>
</dbReference>
<dbReference type="SMART" id="SM00934">
    <property type="entry name" value="OMPdecase"/>
    <property type="match status" value="1"/>
</dbReference>
<gene>
    <name evidence="4" type="ORF">HPC72_08115</name>
</gene>
<dbReference type="PANTHER" id="PTHR35039">
    <property type="entry name" value="3-KETO-L-GULONATE-6-PHOSPHATE DECARBOXYLASE SGBH-RELATED"/>
    <property type="match status" value="1"/>
</dbReference>
<evidence type="ECO:0000256" key="1">
    <source>
        <dbReference type="ARBA" id="ARBA00023239"/>
    </source>
</evidence>
<dbReference type="InterPro" id="IPR041710">
    <property type="entry name" value="HPS/KGPDC"/>
</dbReference>
<proteinExistence type="predicted"/>
<dbReference type="RefSeq" id="WP_159522209.1">
    <property type="nucleotide sequence ID" value="NZ_CP053642.1"/>
</dbReference>
<evidence type="ECO:0000313" key="5">
    <source>
        <dbReference type="Proteomes" id="UP000504752"/>
    </source>
</evidence>
<protein>
    <submittedName>
        <fullName evidence="4">3-keto-L-gulonate-6-phosphate decarboxylase</fullName>
    </submittedName>
</protein>
<dbReference type="Gene3D" id="3.20.20.70">
    <property type="entry name" value="Aldolase class I"/>
    <property type="match status" value="1"/>
</dbReference>
<organism evidence="4 5">
    <name type="scientific">Actinomyces marmotae</name>
    <dbReference type="NCBI Taxonomy" id="2737173"/>
    <lineage>
        <taxon>Bacteria</taxon>
        <taxon>Bacillati</taxon>
        <taxon>Actinomycetota</taxon>
        <taxon>Actinomycetes</taxon>
        <taxon>Actinomycetales</taxon>
        <taxon>Actinomycetaceae</taxon>
        <taxon>Actinomyces</taxon>
    </lineage>
</organism>
<accession>A0A6M8B1K6</accession>
<dbReference type="Pfam" id="PF00215">
    <property type="entry name" value="OMPdecase"/>
    <property type="match status" value="1"/>
</dbReference>
<dbReference type="KEGG" id="amam:HPC72_08115"/>
<dbReference type="Proteomes" id="UP000504752">
    <property type="component" value="Chromosome"/>
</dbReference>
<dbReference type="GO" id="GO:0004590">
    <property type="term" value="F:orotidine-5'-phosphate decarboxylase activity"/>
    <property type="evidence" value="ECO:0007669"/>
    <property type="project" value="InterPro"/>
</dbReference>
<evidence type="ECO:0000313" key="4">
    <source>
        <dbReference type="EMBL" id="QKD80178.1"/>
    </source>
</evidence>
<dbReference type="InterPro" id="IPR013785">
    <property type="entry name" value="Aldolase_TIM"/>
</dbReference>
<name>A0A6M8B1K6_9ACTO</name>
<dbReference type="GO" id="GO:0033982">
    <property type="term" value="F:3-dehydro-L-gulonate-6-phosphate decarboxylase activity"/>
    <property type="evidence" value="ECO:0007669"/>
    <property type="project" value="TreeGrafter"/>
</dbReference>
<sequence length="219" mass="22925">MSPSPGLQIALDTFDLPSALGPLQKAAPHVDVIECGTILVLAEGFHAVRAVRALFPDKEILADVRIAEAGSKIARMAFEAGASLVSCVAGASMATIEQVCAVAAEFDGEVQVELADEWYDADRARAWREAGVQHVIVKRSRDREAAGDLSWKPEDLGRVDELAGMGFTVTITGGVTPADLSAFAGHPVGIVIAGRSIVSAADPAAAAAELKRAIEEVWP</sequence>
<dbReference type="EMBL" id="CP053642">
    <property type="protein sequence ID" value="QKD80178.1"/>
    <property type="molecule type" value="Genomic_DNA"/>
</dbReference>
<reference evidence="4 5" key="1">
    <citation type="submission" date="2020-05" db="EMBL/GenBank/DDBJ databases">
        <title>Actinomyces sp. zg-325.</title>
        <authorList>
            <person name="Yang C."/>
        </authorList>
    </citation>
    <scope>NUCLEOTIDE SEQUENCE [LARGE SCALE GENOMIC DNA]</scope>
    <source>
        <strain evidence="5">zg-325</strain>
    </source>
</reference>
<dbReference type="AlphaFoldDB" id="A0A6M8B1K6"/>
<dbReference type="GO" id="GO:0019854">
    <property type="term" value="P:L-ascorbic acid catabolic process"/>
    <property type="evidence" value="ECO:0007669"/>
    <property type="project" value="TreeGrafter"/>
</dbReference>
<dbReference type="InterPro" id="IPR001754">
    <property type="entry name" value="OMPdeCOase_dom"/>
</dbReference>
<dbReference type="GO" id="GO:0006207">
    <property type="term" value="P:'de novo' pyrimidine nucleobase biosynthetic process"/>
    <property type="evidence" value="ECO:0007669"/>
    <property type="project" value="InterPro"/>
</dbReference>
<evidence type="ECO:0000259" key="3">
    <source>
        <dbReference type="SMART" id="SM00934"/>
    </source>
</evidence>
<dbReference type="CDD" id="cd04726">
    <property type="entry name" value="KGPDC_HPS"/>
    <property type="match status" value="1"/>
</dbReference>
<keyword evidence="2" id="KW-0119">Carbohydrate metabolism</keyword>
<feature type="domain" description="Orotidine 5'-phosphate decarboxylase" evidence="3">
    <location>
        <begin position="6"/>
        <end position="210"/>
    </location>
</feature>
<evidence type="ECO:0000256" key="2">
    <source>
        <dbReference type="ARBA" id="ARBA00023277"/>
    </source>
</evidence>
<keyword evidence="1" id="KW-0456">Lyase</keyword>
<dbReference type="SUPFAM" id="SSF51366">
    <property type="entry name" value="Ribulose-phoshate binding barrel"/>
    <property type="match status" value="1"/>
</dbReference>
<dbReference type="InterPro" id="IPR011060">
    <property type="entry name" value="RibuloseP-bd_barrel"/>
</dbReference>
<keyword evidence="5" id="KW-1185">Reference proteome</keyword>